<evidence type="ECO:0000256" key="1">
    <source>
        <dbReference type="SAM" id="MobiDB-lite"/>
    </source>
</evidence>
<evidence type="ECO:0000313" key="5">
    <source>
        <dbReference type="Proteomes" id="UP000245591"/>
    </source>
</evidence>
<feature type="domain" description="DUF1279" evidence="3">
    <location>
        <begin position="41"/>
        <end position="144"/>
    </location>
</feature>
<dbReference type="Pfam" id="PF06916">
    <property type="entry name" value="FAM210A-B_dom"/>
    <property type="match status" value="1"/>
</dbReference>
<reference evidence="4 5" key="1">
    <citation type="journal article" date="2018" name="MBio">
        <title>Comparative Genomics Reveals the Core Gene Toolbox for the Fungus-Insect Symbiosis.</title>
        <authorList>
            <person name="Wang Y."/>
            <person name="Stata M."/>
            <person name="Wang W."/>
            <person name="Stajich J.E."/>
            <person name="White M.M."/>
            <person name="Moncalvo J.M."/>
        </authorList>
    </citation>
    <scope>NUCLEOTIDE SEQUENCE [LARGE SCALE GENOMIC DNA]</scope>
    <source>
        <strain evidence="4 5">AUS-126-30</strain>
    </source>
</reference>
<evidence type="ECO:0000313" key="4">
    <source>
        <dbReference type="EMBL" id="PWA00521.1"/>
    </source>
</evidence>
<evidence type="ECO:0000259" key="3">
    <source>
        <dbReference type="Pfam" id="PF06916"/>
    </source>
</evidence>
<keyword evidence="5" id="KW-1185">Reference proteome</keyword>
<comment type="caution">
    <text evidence="4">The sequence shown here is derived from an EMBL/GenBank/DDBJ whole genome shotgun (WGS) entry which is preliminary data.</text>
</comment>
<name>A0A2U1J629_SMIAN</name>
<feature type="transmembrane region" description="Helical" evidence="2">
    <location>
        <begin position="119"/>
        <end position="143"/>
    </location>
</feature>
<evidence type="ECO:0000256" key="2">
    <source>
        <dbReference type="SAM" id="Phobius"/>
    </source>
</evidence>
<proteinExistence type="predicted"/>
<organism evidence="4 5">
    <name type="scientific">Smittium angustum</name>
    <dbReference type="NCBI Taxonomy" id="133377"/>
    <lineage>
        <taxon>Eukaryota</taxon>
        <taxon>Fungi</taxon>
        <taxon>Fungi incertae sedis</taxon>
        <taxon>Zoopagomycota</taxon>
        <taxon>Kickxellomycotina</taxon>
        <taxon>Harpellomycetes</taxon>
        <taxon>Harpellales</taxon>
        <taxon>Legeriomycetaceae</taxon>
        <taxon>Smittium</taxon>
    </lineage>
</organism>
<keyword evidence="2" id="KW-0472">Membrane</keyword>
<protein>
    <recommendedName>
        <fullName evidence="3">DUF1279 domain-containing protein</fullName>
    </recommendedName>
</protein>
<dbReference type="AlphaFoldDB" id="A0A2U1J629"/>
<accession>A0A2U1J629</accession>
<dbReference type="Proteomes" id="UP000245591">
    <property type="component" value="Unassembled WGS sequence"/>
</dbReference>
<gene>
    <name evidence="4" type="ORF">BB558_003418</name>
</gene>
<keyword evidence="2" id="KW-1133">Transmembrane helix</keyword>
<feature type="transmembrane region" description="Helical" evidence="2">
    <location>
        <begin position="52"/>
        <end position="74"/>
    </location>
</feature>
<feature type="region of interest" description="Disordered" evidence="1">
    <location>
        <begin position="14"/>
        <end position="35"/>
    </location>
</feature>
<dbReference type="EMBL" id="MBFU01000331">
    <property type="protein sequence ID" value="PWA00521.1"/>
    <property type="molecule type" value="Genomic_DNA"/>
</dbReference>
<dbReference type="InterPro" id="IPR009688">
    <property type="entry name" value="FAM210A/B-like_dom"/>
</dbReference>
<sequence length="163" mass="17978">MRNSGDNGIELETRNLLTREYSTSPENNTGEQDGGEKKVSKIRALFNEYGRIAILGYMVIGTIDLALSIAFVYFSGEGFIGKAVEFLSNYFPSLSPKIPEEGAEIPSSGSSFFSPEMTVVLVVGYAIHKLLLPLRLAIIAAISPAMSRKAYKMGWTWLYNKKP</sequence>
<keyword evidence="2" id="KW-0812">Transmembrane</keyword>
<feature type="compositionally biased region" description="Polar residues" evidence="1">
    <location>
        <begin position="20"/>
        <end position="31"/>
    </location>
</feature>